<keyword evidence="7" id="KW-0627">Porphyrin biosynthesis</keyword>
<dbReference type="EMBL" id="JYNV01000324">
    <property type="protein sequence ID" value="KZM18619.1"/>
    <property type="molecule type" value="Genomic_DNA"/>
</dbReference>
<dbReference type="OrthoDB" id="514248at2759"/>
<dbReference type="PANTHER" id="PTHR13393:SF0">
    <property type="entry name" value="RNA N6-ADENOSINE-METHYLTRANSFERASE METTL16"/>
    <property type="match status" value="1"/>
</dbReference>
<feature type="region of interest" description="Disordered" evidence="9">
    <location>
        <begin position="820"/>
        <end position="910"/>
    </location>
</feature>
<dbReference type="Pfam" id="PF14823">
    <property type="entry name" value="Sirohm_synth_C"/>
    <property type="match status" value="1"/>
</dbReference>
<evidence type="ECO:0000313" key="11">
    <source>
        <dbReference type="Proteomes" id="UP000076837"/>
    </source>
</evidence>
<dbReference type="Proteomes" id="UP000076837">
    <property type="component" value="Unassembled WGS sequence"/>
</dbReference>
<evidence type="ECO:0000256" key="5">
    <source>
        <dbReference type="ARBA" id="ARBA00023002"/>
    </source>
</evidence>
<dbReference type="InterPro" id="IPR028162">
    <property type="entry name" value="Met8_C"/>
</dbReference>
<dbReference type="SUPFAM" id="SSF75615">
    <property type="entry name" value="Siroheme synthase middle domains-like"/>
    <property type="match status" value="1"/>
</dbReference>
<evidence type="ECO:0000256" key="3">
    <source>
        <dbReference type="ARBA" id="ARBA00022603"/>
    </source>
</evidence>
<keyword evidence="3 10" id="KW-0489">Methyltransferase</keyword>
<dbReference type="GO" id="GO:0070475">
    <property type="term" value="P:rRNA base methylation"/>
    <property type="evidence" value="ECO:0007669"/>
    <property type="project" value="TreeGrafter"/>
</dbReference>
<dbReference type="AlphaFoldDB" id="A0A162VU77"/>
<dbReference type="STRING" id="5454.A0A162VU77"/>
<keyword evidence="4 10" id="KW-0808">Transferase</keyword>
<dbReference type="Gene3D" id="1.10.3280.10">
    <property type="entry name" value="Siroheme synthase, domain 3"/>
    <property type="match status" value="1"/>
</dbReference>
<evidence type="ECO:0000256" key="6">
    <source>
        <dbReference type="ARBA" id="ARBA00023027"/>
    </source>
</evidence>
<evidence type="ECO:0000256" key="2">
    <source>
        <dbReference type="ARBA" id="ARBA00012400"/>
    </source>
</evidence>
<organism evidence="10 11">
    <name type="scientific">Didymella rabiei</name>
    <name type="common">Chickpea ascochyta blight fungus</name>
    <name type="synonym">Mycosphaerella rabiei</name>
    <dbReference type="NCBI Taxonomy" id="5454"/>
    <lineage>
        <taxon>Eukaryota</taxon>
        <taxon>Fungi</taxon>
        <taxon>Dikarya</taxon>
        <taxon>Ascomycota</taxon>
        <taxon>Pezizomycotina</taxon>
        <taxon>Dothideomycetes</taxon>
        <taxon>Pleosporomycetidae</taxon>
        <taxon>Pleosporales</taxon>
        <taxon>Pleosporineae</taxon>
        <taxon>Didymellaceae</taxon>
        <taxon>Ascochyta</taxon>
    </lineage>
</organism>
<dbReference type="GO" id="GO:0043115">
    <property type="term" value="F:precorrin-2 dehydrogenase activity"/>
    <property type="evidence" value="ECO:0007669"/>
    <property type="project" value="UniProtKB-EC"/>
</dbReference>
<evidence type="ECO:0000313" key="10">
    <source>
        <dbReference type="EMBL" id="KZM18619.1"/>
    </source>
</evidence>
<dbReference type="GO" id="GO:0008168">
    <property type="term" value="F:methyltransferase activity"/>
    <property type="evidence" value="ECO:0007669"/>
    <property type="project" value="UniProtKB-KW"/>
</dbReference>
<proteinExistence type="predicted"/>
<evidence type="ECO:0000256" key="4">
    <source>
        <dbReference type="ARBA" id="ARBA00022679"/>
    </source>
</evidence>
<dbReference type="GO" id="GO:0019354">
    <property type="term" value="P:siroheme biosynthetic process"/>
    <property type="evidence" value="ECO:0007669"/>
    <property type="project" value="UniProtKB-UniPathway"/>
</dbReference>
<name>A0A162VU77_DIDRA</name>
<evidence type="ECO:0000256" key="8">
    <source>
        <dbReference type="ARBA" id="ARBA00047561"/>
    </source>
</evidence>
<dbReference type="GO" id="GO:0005634">
    <property type="term" value="C:nucleus"/>
    <property type="evidence" value="ECO:0007669"/>
    <property type="project" value="TreeGrafter"/>
</dbReference>
<dbReference type="InterPro" id="IPR006367">
    <property type="entry name" value="Sirohaem_synthase_N"/>
</dbReference>
<dbReference type="InterPro" id="IPR029063">
    <property type="entry name" value="SAM-dependent_MTases_sf"/>
</dbReference>
<evidence type="ECO:0000256" key="1">
    <source>
        <dbReference type="ARBA" id="ARBA00005010"/>
    </source>
</evidence>
<dbReference type="SUPFAM" id="SSF51735">
    <property type="entry name" value="NAD(P)-binding Rossmann-fold domains"/>
    <property type="match status" value="1"/>
</dbReference>
<keyword evidence="6" id="KW-0520">NAD</keyword>
<gene>
    <name evidence="10" type="ORF">ST47_g10225</name>
</gene>
<dbReference type="Pfam" id="PF05971">
    <property type="entry name" value="Methyltransf_10"/>
    <property type="match status" value="1"/>
</dbReference>
<comment type="catalytic activity">
    <reaction evidence="8">
        <text>precorrin-2 + NAD(+) = sirohydrochlorin + NADH + 2 H(+)</text>
        <dbReference type="Rhea" id="RHEA:15613"/>
        <dbReference type="ChEBI" id="CHEBI:15378"/>
        <dbReference type="ChEBI" id="CHEBI:57540"/>
        <dbReference type="ChEBI" id="CHEBI:57945"/>
        <dbReference type="ChEBI" id="CHEBI:58351"/>
        <dbReference type="ChEBI" id="CHEBI:58827"/>
        <dbReference type="EC" id="1.3.1.76"/>
    </reaction>
</comment>
<evidence type="ECO:0000256" key="7">
    <source>
        <dbReference type="ARBA" id="ARBA00023244"/>
    </source>
</evidence>
<feature type="compositionally biased region" description="Basic and acidic residues" evidence="9">
    <location>
        <begin position="820"/>
        <end position="836"/>
    </location>
</feature>
<dbReference type="UniPathway" id="UPA00262">
    <property type="reaction ID" value="UER00222"/>
</dbReference>
<dbReference type="InterPro" id="IPR028281">
    <property type="entry name" value="Sirohaem_synthase_central"/>
</dbReference>
<protein>
    <recommendedName>
        <fullName evidence="2">precorrin-2 dehydrogenase</fullName>
        <ecNumber evidence="2">1.3.1.76</ecNumber>
    </recommendedName>
</protein>
<dbReference type="Gene3D" id="3.40.50.720">
    <property type="entry name" value="NAD(P)-binding Rossmann-like Domain"/>
    <property type="match status" value="1"/>
</dbReference>
<dbReference type="Gene3D" id="3.40.50.150">
    <property type="entry name" value="Vaccinia Virus protein VP39"/>
    <property type="match status" value="1"/>
</dbReference>
<dbReference type="Pfam" id="PF13241">
    <property type="entry name" value="NAD_binding_7"/>
    <property type="match status" value="1"/>
</dbReference>
<evidence type="ECO:0000256" key="9">
    <source>
        <dbReference type="SAM" id="MobiDB-lite"/>
    </source>
</evidence>
<dbReference type="InterPro" id="IPR036291">
    <property type="entry name" value="NAD(P)-bd_dom_sf"/>
</dbReference>
<sequence length="929" mass="101629">MAHEQDFPEIQGGGSLILAWQIRNKRVLVVGGGEVAAGRIVNVLNADANITVVSPREGLNPEVAYRIEQKQVDYVDRKFEPSDLEGVDMVMTAVDDPEASSQIWKLCKEKRIAANIADVPPECDFYFGSVHRDGPLQIMVSTNGKGPKLANIVRRQIAANLPPNIGMAITRVGMLRKKLRQVAPDISEGPKRMQWMIKVCEAYSLDDLCSMTERDMEQLLGFYKPNAAPSLDLLRLQEPDDRHIDGLGKRALSRISTPSTHYQAFSTPVVVCIHDLTAFEPINVGWPMRRSLMIPPSLTSNPATPLHLSTALALAPLQSWTMDLAQRPPYSTIDFKTLAKADPDFKQTWQACSGKLDFQDPATLQSLSKAILHVDFDLELALPDNRLCPPIPNRWNYVSWIHGLLDSTSSSHSNRYDPDRDVVGLDIGTGASGIYAMLCMKSRPKWTMCATDVDKVSFESAAANFARNNLLSRTKMLHTTSSMPLIPLEALCLQQLDFTLCNPPFFTDSVEMEKSLSGEGKATGPNAICTGSNNEMVCPGGDLGFVTRIINESLALRDKVSWYSSMLGKLSSAKAVVELLKTNAVTNWAVGVLDPGTKAGTKRWVVAWSFGDMRPRNSIARPPGGSFPHDLLPFPTSYNISLPSTFTGSAAFAKLNDQLSTLDLVWKWNAATSSGVGEASENVWGRAYRRAYERRKREGQVEMRGGTHDKRTQLAFRITVVDLAGEIVLEWLKGDDQVLWESFCGHITMSSPSNSAVYFTSSTELADLGAARFDHDTAAIGDKDYALNSYAPVTVQSGRAPKGLEDQVFAWNTFQYTTSEKNEKEEKKGDLHEGQLHRQNRAAAGVQPTTLASENRPASYGGGRGAQARRGGRGGRGDRGGKGGGGVGRSDGKPDALCAGRKPEGKAPPLAKGFAEELDKSLFWEGPIV</sequence>
<dbReference type="EC" id="1.3.1.76" evidence="2"/>
<keyword evidence="5" id="KW-0560">Oxidoreductase</keyword>
<comment type="pathway">
    <text evidence="1">Porphyrin-containing compound metabolism; siroheme biosynthesis; sirohydrochlorin from precorrin-2: step 1/1.</text>
</comment>
<reference evidence="10 11" key="1">
    <citation type="journal article" date="2016" name="Sci. Rep.">
        <title>Draft genome sequencing and secretome analysis of fungal phytopathogen Ascochyta rabiei provides insight into the necrotrophic effector repertoire.</title>
        <authorList>
            <person name="Verma S."/>
            <person name="Gazara R.K."/>
            <person name="Nizam S."/>
            <person name="Parween S."/>
            <person name="Chattopadhyay D."/>
            <person name="Verma P.K."/>
        </authorList>
    </citation>
    <scope>NUCLEOTIDE SEQUENCE [LARGE SCALE GENOMIC DNA]</scope>
    <source>
        <strain evidence="10 11">ArDII</strain>
    </source>
</reference>
<dbReference type="PANTHER" id="PTHR13393">
    <property type="entry name" value="SAM-DEPENDENT METHYLTRANSFERASE"/>
    <property type="match status" value="1"/>
</dbReference>
<dbReference type="SUPFAM" id="SSF53335">
    <property type="entry name" value="S-adenosyl-L-methionine-dependent methyltransferases"/>
    <property type="match status" value="1"/>
</dbReference>
<accession>A0A162VU77</accession>
<comment type="caution">
    <text evidence="10">The sequence shown here is derived from an EMBL/GenBank/DDBJ whole genome shotgun (WGS) entry which is preliminary data.</text>
</comment>
<keyword evidence="11" id="KW-1185">Reference proteome</keyword>
<dbReference type="InterPro" id="IPR010286">
    <property type="entry name" value="METTL16/RlmF"/>
</dbReference>
<dbReference type="Pfam" id="PF14824">
    <property type="entry name" value="Sirohm_synth_M"/>
    <property type="match status" value="1"/>
</dbReference>
<dbReference type="NCBIfam" id="TIGR01470">
    <property type="entry name" value="cysG_Nterm"/>
    <property type="match status" value="1"/>
</dbReference>